<dbReference type="Proteomes" id="UP000824469">
    <property type="component" value="Unassembled WGS sequence"/>
</dbReference>
<comment type="caution">
    <text evidence="1">The sequence shown here is derived from an EMBL/GenBank/DDBJ whole genome shotgun (WGS) entry which is preliminary data.</text>
</comment>
<keyword evidence="2" id="KW-1185">Reference proteome</keyword>
<feature type="non-terminal residue" evidence="1">
    <location>
        <position position="62"/>
    </location>
</feature>
<sequence length="62" mass="6854">SQESVPAEMEKTLKAIELNQKGDTTGALRLLNTRVDDIDKSVKRVESLVQHNHKVGSAEIPK</sequence>
<accession>A0AA38FUB5</accession>
<name>A0AA38FUB5_TAXCH</name>
<evidence type="ECO:0000313" key="1">
    <source>
        <dbReference type="EMBL" id="KAH9309599.1"/>
    </source>
</evidence>
<reference evidence="1 2" key="1">
    <citation type="journal article" date="2021" name="Nat. Plants">
        <title>The Taxus genome provides insights into paclitaxel biosynthesis.</title>
        <authorList>
            <person name="Xiong X."/>
            <person name="Gou J."/>
            <person name="Liao Q."/>
            <person name="Li Y."/>
            <person name="Zhou Q."/>
            <person name="Bi G."/>
            <person name="Li C."/>
            <person name="Du R."/>
            <person name="Wang X."/>
            <person name="Sun T."/>
            <person name="Guo L."/>
            <person name="Liang H."/>
            <person name="Lu P."/>
            <person name="Wu Y."/>
            <person name="Zhang Z."/>
            <person name="Ro D.K."/>
            <person name="Shang Y."/>
            <person name="Huang S."/>
            <person name="Yan J."/>
        </authorList>
    </citation>
    <scope>NUCLEOTIDE SEQUENCE [LARGE SCALE GENOMIC DNA]</scope>
    <source>
        <strain evidence="1">Ta-2019</strain>
    </source>
</reference>
<dbReference type="EMBL" id="JAHRHJ020000007">
    <property type="protein sequence ID" value="KAH9309599.1"/>
    <property type="molecule type" value="Genomic_DNA"/>
</dbReference>
<evidence type="ECO:0000313" key="2">
    <source>
        <dbReference type="Proteomes" id="UP000824469"/>
    </source>
</evidence>
<proteinExistence type="predicted"/>
<organism evidence="1 2">
    <name type="scientific">Taxus chinensis</name>
    <name type="common">Chinese yew</name>
    <name type="synonym">Taxus wallichiana var. chinensis</name>
    <dbReference type="NCBI Taxonomy" id="29808"/>
    <lineage>
        <taxon>Eukaryota</taxon>
        <taxon>Viridiplantae</taxon>
        <taxon>Streptophyta</taxon>
        <taxon>Embryophyta</taxon>
        <taxon>Tracheophyta</taxon>
        <taxon>Spermatophyta</taxon>
        <taxon>Pinopsida</taxon>
        <taxon>Pinidae</taxon>
        <taxon>Conifers II</taxon>
        <taxon>Cupressales</taxon>
        <taxon>Taxaceae</taxon>
        <taxon>Taxus</taxon>
    </lineage>
</organism>
<dbReference type="AlphaFoldDB" id="A0AA38FUB5"/>
<feature type="non-terminal residue" evidence="1">
    <location>
        <position position="1"/>
    </location>
</feature>
<protein>
    <submittedName>
        <fullName evidence="1">Uncharacterized protein</fullName>
    </submittedName>
</protein>
<gene>
    <name evidence="1" type="ORF">KI387_037510</name>
</gene>